<feature type="compositionally biased region" description="Basic residues" evidence="13">
    <location>
        <begin position="95"/>
        <end position="105"/>
    </location>
</feature>
<name>A0A8H3GKC4_9AGAM</name>
<proteinExistence type="inferred from homology"/>
<dbReference type="CDD" id="cd05532">
    <property type="entry name" value="POLBc_alpha"/>
    <property type="match status" value="1"/>
</dbReference>
<dbReference type="GO" id="GO:0003697">
    <property type="term" value="F:single-stranded DNA binding"/>
    <property type="evidence" value="ECO:0007669"/>
    <property type="project" value="TreeGrafter"/>
</dbReference>
<dbReference type="GO" id="GO:0003887">
    <property type="term" value="F:DNA-directed DNA polymerase activity"/>
    <property type="evidence" value="ECO:0007669"/>
    <property type="project" value="UniProtKB-KW"/>
</dbReference>
<feature type="compositionally biased region" description="Low complexity" evidence="13">
    <location>
        <begin position="193"/>
        <end position="203"/>
    </location>
</feature>
<keyword evidence="3 12" id="KW-0808">Transferase</keyword>
<dbReference type="EMBL" id="CAJMWX010001046">
    <property type="protein sequence ID" value="CAE6455063.1"/>
    <property type="molecule type" value="Genomic_DNA"/>
</dbReference>
<feature type="domain" description="DNA-directed DNA polymerase family B exonuclease" evidence="15">
    <location>
        <begin position="489"/>
        <end position="724"/>
    </location>
</feature>
<dbReference type="PROSITE" id="PS00116">
    <property type="entry name" value="DNA_POLYMERASE_B"/>
    <property type="match status" value="1"/>
</dbReference>
<keyword evidence="11" id="KW-0539">Nucleus</keyword>
<dbReference type="InterPro" id="IPR012337">
    <property type="entry name" value="RNaseH-like_sf"/>
</dbReference>
<dbReference type="SMART" id="SM00486">
    <property type="entry name" value="POLBc"/>
    <property type="match status" value="1"/>
</dbReference>
<dbReference type="Gene3D" id="2.40.50.730">
    <property type="match status" value="1"/>
</dbReference>
<protein>
    <recommendedName>
        <fullName evidence="12">DNA polymerase</fullName>
        <ecNumber evidence="12">2.7.7.7</ecNumber>
    </recommendedName>
</protein>
<evidence type="ECO:0000256" key="3">
    <source>
        <dbReference type="ARBA" id="ARBA00022679"/>
    </source>
</evidence>
<organism evidence="18 19">
    <name type="scientific">Rhizoctonia solani</name>
    <dbReference type="NCBI Taxonomy" id="456999"/>
    <lineage>
        <taxon>Eukaryota</taxon>
        <taxon>Fungi</taxon>
        <taxon>Dikarya</taxon>
        <taxon>Basidiomycota</taxon>
        <taxon>Agaricomycotina</taxon>
        <taxon>Agaricomycetes</taxon>
        <taxon>Cantharellales</taxon>
        <taxon>Ceratobasidiaceae</taxon>
        <taxon>Rhizoctonia</taxon>
    </lineage>
</organism>
<evidence type="ECO:0000256" key="9">
    <source>
        <dbReference type="ARBA" id="ARBA00022932"/>
    </source>
</evidence>
<dbReference type="FunFam" id="1.10.132.60:FF:000004">
    <property type="entry name" value="DNA polymerase"/>
    <property type="match status" value="1"/>
</dbReference>
<evidence type="ECO:0000313" key="19">
    <source>
        <dbReference type="Proteomes" id="UP000663888"/>
    </source>
</evidence>
<dbReference type="GO" id="GO:0006273">
    <property type="term" value="P:lagging strand elongation"/>
    <property type="evidence" value="ECO:0007669"/>
    <property type="project" value="TreeGrafter"/>
</dbReference>
<dbReference type="InterPro" id="IPR038256">
    <property type="entry name" value="Pol_alpha_znc_sf"/>
</dbReference>
<feature type="compositionally biased region" description="Polar residues" evidence="13">
    <location>
        <begin position="139"/>
        <end position="157"/>
    </location>
</feature>
<dbReference type="FunFam" id="3.30.70.2820:FF:000001">
    <property type="entry name" value="DNA polymerase"/>
    <property type="match status" value="1"/>
</dbReference>
<dbReference type="GO" id="GO:1902975">
    <property type="term" value="P:mitotic DNA replication initiation"/>
    <property type="evidence" value="ECO:0007669"/>
    <property type="project" value="InterPro"/>
</dbReference>
<dbReference type="SUPFAM" id="SSF53098">
    <property type="entry name" value="Ribonuclease H-like"/>
    <property type="match status" value="1"/>
</dbReference>
<dbReference type="Pfam" id="PF12254">
    <property type="entry name" value="DNA_pol_alpha_N"/>
    <property type="match status" value="1"/>
</dbReference>
<dbReference type="Gene3D" id="3.30.420.10">
    <property type="entry name" value="Ribonuclease H-like superfamily/Ribonuclease H"/>
    <property type="match status" value="1"/>
</dbReference>
<comment type="subcellular location">
    <subcellularLocation>
        <location evidence="1">Nucleus</location>
    </subcellularLocation>
</comment>
<dbReference type="InterPro" id="IPR006133">
    <property type="entry name" value="DNA-dir_DNA_pol_B_exonuc"/>
</dbReference>
<dbReference type="Pfam" id="PF03104">
    <property type="entry name" value="DNA_pol_B_exo1"/>
    <property type="match status" value="1"/>
</dbReference>
<feature type="compositionally biased region" description="Acidic residues" evidence="13">
    <location>
        <begin position="249"/>
        <end position="260"/>
    </location>
</feature>
<gene>
    <name evidence="18" type="ORF">RDB_LOCUS74979</name>
</gene>
<feature type="compositionally biased region" description="Acidic residues" evidence="13">
    <location>
        <begin position="80"/>
        <end position="91"/>
    </location>
</feature>
<feature type="region of interest" description="Disordered" evidence="13">
    <location>
        <begin position="71"/>
        <end position="260"/>
    </location>
</feature>
<sequence>MSGRTNKSVKSAIAELKAARAGADRSKQWKSTEDEDLYEEVSEDDYKRIVKSRLDRDDFIVDDDGGGYIDNGMDAFEAGGDYDSDDNEEDEAERKKRKTERKKAKAALTAQRVKDEAYAEKNSISDYRPIVSSEKEQDFMSSLLGTLDSMPSKTSAPSKRKLAPTHGGPARPFKPPGTLKRKPAPESKNIFRSDVPSSDPPSDAGYGHFSSDANDTSENEWLAGSASPTKKPKREPDSSPIRRLSSLTVDDEDGDDYDDGDAGFWEEAAGMDLDEPQIGKGKAKLINPADVLPNGRAVKVEPKAEPVDTKPPAWLELHASLNASAVTEPETLGSDKPGASVANDVKALEEDGSLRMYWLDYLELDSMLYLVGKVIDKAQSTEKVTKWASCCVAIEGIERNLFVLPRKYRVEYGHETDGQPKEEEVYEEFDQIRQKHGIKRWAAKFVPRKYAFGESGIPEGESQWMKVVYGYDEPILPMDLSGATFGRVLGTNTSAFELFVLKRKIMGPCWLEIKGCELSGKGFSWCKLEVIVRDPKAVNPLSDDVTTPVPSLTVVSLAARTVVNHKENKREIVCASMRIWENTNIEDPTPPEKQPSVAHTVVRPLGKLPTGFEAKVRSEKAAVKPMANERMLLNNLLATLQKHDPDVIVGHEFSGFTLDVLLLRLRELKIEHWSRLGRFRRAKWMNIGKQGSNIRFMQGRLLCDLASDGAKSMIQSTSWSLTEMCQSQLKITREDIDPDDTPSFFDATVSSPDRLLQFIRHCELDAFLQMALAHKIQMLPLTRQLTNLAGNSWNKTLNGGRAERNEYILLHEFHRLKYVPPDKTWAKKSGAAAAKVEVADDEGGAAPVAAKSKRDKYKGGLVFEPKRGLWDKYILVMDFNSLYPSIIQEYNIDFTTVDKTDDDSGEVKIPAVPDSEVPQGVLPRLIATLVNRRRQVKSLMKDRSATQSQLVQWDIKQKALKLTANSMYGCLGFEHSRFYARPLAALTTFKGREILTHTRELAENMALDVIYGDTDSIFVNSNVTELPDALKIANQLKKEVNDRYRLLEIDLDGIFRRMLLLQKKKYAAVKVEEMNASSVEIKGLDMKRREYCMLSKNVSEFILNQILSGDDAETVVERIHEYLRLMGETIRAGKVDMEDFIVFKRLGKAPEDYPKDNSLPHVHVAKRMKERGGHARLGDVIPYIFCLGGDGTSVKTGQADRAYHPDELRKTDNELKIDFEYYIAQQILPPVERLCDPIEGTDRARLAECLGLDPSRFQVSVAAVDDDPYRTLDSQVPDKERFREAAQFIVRCRKCEGSVVFSPVGSAEVPIITSAGVRCPGCSEELSLASVQVQLETQLRQQINQYYTGWIVCEDATCGHRTRGMSVYGKNCLNPGCAAKGPVSYEYSDFKLYNQLLYYASLFDGHKAIEKAAGTSRHGEIMALVALNNEFLTAMANCVEKYLNQCARRWVEMSTLFSFMQIMKKA</sequence>
<evidence type="ECO:0000259" key="16">
    <source>
        <dbReference type="Pfam" id="PF08996"/>
    </source>
</evidence>
<keyword evidence="7" id="KW-0863">Zinc-finger</keyword>
<comment type="catalytic activity">
    <reaction evidence="12">
        <text>DNA(n) + a 2'-deoxyribonucleoside 5'-triphosphate = DNA(n+1) + diphosphate</text>
        <dbReference type="Rhea" id="RHEA:22508"/>
        <dbReference type="Rhea" id="RHEA-COMP:17339"/>
        <dbReference type="Rhea" id="RHEA-COMP:17340"/>
        <dbReference type="ChEBI" id="CHEBI:33019"/>
        <dbReference type="ChEBI" id="CHEBI:61560"/>
        <dbReference type="ChEBI" id="CHEBI:173112"/>
        <dbReference type="EC" id="2.7.7.7"/>
    </reaction>
</comment>
<evidence type="ECO:0000256" key="8">
    <source>
        <dbReference type="ARBA" id="ARBA00022833"/>
    </source>
</evidence>
<evidence type="ECO:0000256" key="7">
    <source>
        <dbReference type="ARBA" id="ARBA00022771"/>
    </source>
</evidence>
<dbReference type="InterPro" id="IPR043502">
    <property type="entry name" value="DNA/RNA_pol_sf"/>
</dbReference>
<dbReference type="InterPro" id="IPR024647">
    <property type="entry name" value="DNA_pol_a_cat_su_N"/>
</dbReference>
<evidence type="ECO:0000256" key="12">
    <source>
        <dbReference type="RuleBase" id="RU000442"/>
    </source>
</evidence>
<dbReference type="PANTHER" id="PTHR45861">
    <property type="entry name" value="DNA POLYMERASE ALPHA CATALYTIC SUBUNIT"/>
    <property type="match status" value="1"/>
</dbReference>
<evidence type="ECO:0000256" key="1">
    <source>
        <dbReference type="ARBA" id="ARBA00004123"/>
    </source>
</evidence>
<dbReference type="CDD" id="cd05776">
    <property type="entry name" value="DNA_polB_alpha_exo"/>
    <property type="match status" value="1"/>
</dbReference>
<dbReference type="PRINTS" id="PR00106">
    <property type="entry name" value="DNAPOLB"/>
</dbReference>
<dbReference type="GO" id="GO:0006272">
    <property type="term" value="P:leading strand elongation"/>
    <property type="evidence" value="ECO:0007669"/>
    <property type="project" value="TreeGrafter"/>
</dbReference>
<dbReference type="InterPro" id="IPR017964">
    <property type="entry name" value="DNA-dir_DNA_pol_B_CS"/>
</dbReference>
<evidence type="ECO:0000256" key="5">
    <source>
        <dbReference type="ARBA" id="ARBA00022705"/>
    </source>
</evidence>
<dbReference type="Gene3D" id="1.10.132.60">
    <property type="entry name" value="DNA polymerase family B, C-terminal domain"/>
    <property type="match status" value="1"/>
</dbReference>
<feature type="region of interest" description="Disordered" evidence="13">
    <location>
        <begin position="1"/>
        <end position="42"/>
    </location>
</feature>
<keyword evidence="8" id="KW-0862">Zinc</keyword>
<dbReference type="InterPro" id="IPR006172">
    <property type="entry name" value="DNA-dir_DNA_pol_B"/>
</dbReference>
<dbReference type="FunFam" id="1.10.287.690:FF:000003">
    <property type="entry name" value="DNA polymerase"/>
    <property type="match status" value="1"/>
</dbReference>
<comment type="similarity">
    <text evidence="2 12">Belongs to the DNA polymerase type-B family.</text>
</comment>
<evidence type="ECO:0000256" key="6">
    <source>
        <dbReference type="ARBA" id="ARBA00022723"/>
    </source>
</evidence>
<comment type="caution">
    <text evidence="18">The sequence shown here is derived from an EMBL/GenBank/DDBJ whole genome shotgun (WGS) entry which is preliminary data.</text>
</comment>
<evidence type="ECO:0000256" key="4">
    <source>
        <dbReference type="ARBA" id="ARBA00022695"/>
    </source>
</evidence>
<keyword evidence="9 12" id="KW-0239">DNA-directed DNA polymerase</keyword>
<keyword evidence="4 12" id="KW-0548">Nucleotidyltransferase</keyword>
<dbReference type="FunFam" id="3.30.420.10:FF:000036">
    <property type="entry name" value="DNA polymerase"/>
    <property type="match status" value="1"/>
</dbReference>
<evidence type="ECO:0000259" key="14">
    <source>
        <dbReference type="Pfam" id="PF00136"/>
    </source>
</evidence>
<dbReference type="SUPFAM" id="SSF56672">
    <property type="entry name" value="DNA/RNA polymerases"/>
    <property type="match status" value="1"/>
</dbReference>
<dbReference type="InterPro" id="IPR042087">
    <property type="entry name" value="DNA_pol_B_thumb"/>
</dbReference>
<accession>A0A8H3GKC4</accession>
<dbReference type="GO" id="GO:0003682">
    <property type="term" value="F:chromatin binding"/>
    <property type="evidence" value="ECO:0007669"/>
    <property type="project" value="TreeGrafter"/>
</dbReference>
<dbReference type="Proteomes" id="UP000663888">
    <property type="component" value="Unassembled WGS sequence"/>
</dbReference>
<feature type="compositionally biased region" description="Acidic residues" evidence="13">
    <location>
        <begin position="33"/>
        <end position="42"/>
    </location>
</feature>
<dbReference type="NCBIfam" id="TIGR00592">
    <property type="entry name" value="pol2"/>
    <property type="match status" value="1"/>
</dbReference>
<dbReference type="InterPro" id="IPR023211">
    <property type="entry name" value="DNA_pol_palm_dom_sf"/>
</dbReference>
<dbReference type="EC" id="2.7.7.7" evidence="12"/>
<dbReference type="InterPro" id="IPR006134">
    <property type="entry name" value="DNA-dir_DNA_pol_B_multi_dom"/>
</dbReference>
<dbReference type="GO" id="GO:0005658">
    <property type="term" value="C:alpha DNA polymerase:primase complex"/>
    <property type="evidence" value="ECO:0007669"/>
    <property type="project" value="UniProtKB-ARBA"/>
</dbReference>
<evidence type="ECO:0000259" key="15">
    <source>
        <dbReference type="Pfam" id="PF03104"/>
    </source>
</evidence>
<dbReference type="InterPro" id="IPR045846">
    <property type="entry name" value="POLBc_alpha"/>
</dbReference>
<evidence type="ECO:0000256" key="11">
    <source>
        <dbReference type="ARBA" id="ARBA00023242"/>
    </source>
</evidence>
<evidence type="ECO:0000259" key="17">
    <source>
        <dbReference type="Pfam" id="PF12254"/>
    </source>
</evidence>
<dbReference type="Pfam" id="PF00136">
    <property type="entry name" value="DNA_pol_B"/>
    <property type="match status" value="1"/>
</dbReference>
<dbReference type="GO" id="GO:0008270">
    <property type="term" value="F:zinc ion binding"/>
    <property type="evidence" value="ECO:0007669"/>
    <property type="project" value="UniProtKB-KW"/>
</dbReference>
<dbReference type="Gene3D" id="3.90.1600.10">
    <property type="entry name" value="Palm domain of DNA polymerase"/>
    <property type="match status" value="2"/>
</dbReference>
<dbReference type="Gene3D" id="1.10.3200.20">
    <property type="entry name" value="DNA Polymerase alpha, zinc finger"/>
    <property type="match status" value="1"/>
</dbReference>
<keyword evidence="5 12" id="KW-0235">DNA replication</keyword>
<dbReference type="Pfam" id="PF08996">
    <property type="entry name" value="zf-DNA_Pol"/>
    <property type="match status" value="1"/>
</dbReference>
<feature type="domain" description="DNA polymerase alpha catalytic subunit N-terminal" evidence="17">
    <location>
        <begin position="14"/>
        <end position="76"/>
    </location>
</feature>
<feature type="domain" description="Zinc finger DNA-directed DNA polymerase family B alpha" evidence="16">
    <location>
        <begin position="1274"/>
        <end position="1457"/>
    </location>
</feature>
<keyword evidence="10 12" id="KW-0238">DNA-binding</keyword>
<dbReference type="PANTHER" id="PTHR45861:SF1">
    <property type="entry name" value="DNA POLYMERASE ALPHA CATALYTIC SUBUNIT"/>
    <property type="match status" value="1"/>
</dbReference>
<dbReference type="InterPro" id="IPR036397">
    <property type="entry name" value="RNaseH_sf"/>
</dbReference>
<dbReference type="InterPro" id="IPR015088">
    <property type="entry name" value="Znf_DNA-dir_DNA_pol_B_alpha"/>
</dbReference>
<dbReference type="GO" id="GO:0003688">
    <property type="term" value="F:DNA replication origin binding"/>
    <property type="evidence" value="ECO:0007669"/>
    <property type="project" value="TreeGrafter"/>
</dbReference>
<dbReference type="GO" id="GO:0006281">
    <property type="term" value="P:DNA repair"/>
    <property type="evidence" value="ECO:0007669"/>
    <property type="project" value="UniProtKB-ARBA"/>
</dbReference>
<evidence type="ECO:0000313" key="18">
    <source>
        <dbReference type="EMBL" id="CAE6455063.1"/>
    </source>
</evidence>
<dbReference type="GO" id="GO:0000166">
    <property type="term" value="F:nucleotide binding"/>
    <property type="evidence" value="ECO:0007669"/>
    <property type="project" value="InterPro"/>
</dbReference>
<dbReference type="Gene3D" id="3.30.70.2820">
    <property type="match status" value="1"/>
</dbReference>
<evidence type="ECO:0000256" key="2">
    <source>
        <dbReference type="ARBA" id="ARBA00005755"/>
    </source>
</evidence>
<evidence type="ECO:0000256" key="10">
    <source>
        <dbReference type="ARBA" id="ARBA00023125"/>
    </source>
</evidence>
<feature type="domain" description="DNA-directed DNA polymerase family B multifunctional" evidence="14">
    <location>
        <begin position="792"/>
        <end position="1238"/>
    </location>
</feature>
<evidence type="ECO:0000256" key="13">
    <source>
        <dbReference type="SAM" id="MobiDB-lite"/>
    </source>
</evidence>
<feature type="compositionally biased region" description="Basic and acidic residues" evidence="13">
    <location>
        <begin position="22"/>
        <end position="32"/>
    </location>
</feature>
<keyword evidence="6" id="KW-0479">Metal-binding</keyword>
<reference evidence="18" key="1">
    <citation type="submission" date="2021-01" db="EMBL/GenBank/DDBJ databases">
        <authorList>
            <person name="Kaushik A."/>
        </authorList>
    </citation>
    <scope>NUCLEOTIDE SEQUENCE</scope>
    <source>
        <strain evidence="18">AG4-R118</strain>
    </source>
</reference>